<protein>
    <submittedName>
        <fullName evidence="3">Membrane protein implicated in regulation of membrane protease activity</fullName>
    </submittedName>
</protein>
<keyword evidence="1" id="KW-0812">Transmembrane</keyword>
<keyword evidence="3" id="KW-0378">Hydrolase</keyword>
<dbReference type="Pfam" id="PF25842">
    <property type="entry name" value="NfeD_TM"/>
    <property type="match status" value="1"/>
</dbReference>
<keyword evidence="3" id="KW-0645">Protease</keyword>
<comment type="caution">
    <text evidence="3">The sequence shown here is derived from an EMBL/GenBank/DDBJ whole genome shotgun (WGS) entry which is preliminary data.</text>
</comment>
<keyword evidence="1" id="KW-1133">Transmembrane helix</keyword>
<reference evidence="3" key="1">
    <citation type="submission" date="2021-01" db="EMBL/GenBank/DDBJ databases">
        <title>Genomic Encyclopedia of Type Strains, Phase IV (KMG-IV): sequencing the most valuable type-strain genomes for metagenomic binning, comparative biology and taxonomic classification.</title>
        <authorList>
            <person name="Goeker M."/>
        </authorList>
    </citation>
    <scope>NUCLEOTIDE SEQUENCE</scope>
    <source>
        <strain evidence="3">DSM 25523</strain>
    </source>
</reference>
<evidence type="ECO:0000259" key="2">
    <source>
        <dbReference type="Pfam" id="PF25842"/>
    </source>
</evidence>
<gene>
    <name evidence="3" type="ORF">JOD01_001303</name>
</gene>
<keyword evidence="4" id="KW-1185">Reference proteome</keyword>
<organism evidence="3 4">
    <name type="scientific">Brevibacillus fulvus</name>
    <dbReference type="NCBI Taxonomy" id="1125967"/>
    <lineage>
        <taxon>Bacteria</taxon>
        <taxon>Bacillati</taxon>
        <taxon>Bacillota</taxon>
        <taxon>Bacilli</taxon>
        <taxon>Bacillales</taxon>
        <taxon>Paenibacillaceae</taxon>
        <taxon>Brevibacillus</taxon>
    </lineage>
</organism>
<keyword evidence="1" id="KW-0472">Membrane</keyword>
<feature type="domain" description="Membrane protein NfeD2 N-terminal transmembrane" evidence="2">
    <location>
        <begin position="4"/>
        <end position="100"/>
    </location>
</feature>
<accession>A0A938XSQ0</accession>
<dbReference type="RefSeq" id="WP_338028529.1">
    <property type="nucleotide sequence ID" value="NZ_BAABIN010000038.1"/>
</dbReference>
<feature type="transmembrane region" description="Helical" evidence="1">
    <location>
        <begin position="42"/>
        <end position="61"/>
    </location>
</feature>
<evidence type="ECO:0000313" key="4">
    <source>
        <dbReference type="Proteomes" id="UP000717624"/>
    </source>
</evidence>
<dbReference type="Gene3D" id="2.40.50.140">
    <property type="entry name" value="Nucleic acid-binding proteins"/>
    <property type="match status" value="1"/>
</dbReference>
<dbReference type="EMBL" id="JAFBEB010000003">
    <property type="protein sequence ID" value="MBM7589703.1"/>
    <property type="molecule type" value="Genomic_DNA"/>
</dbReference>
<dbReference type="GO" id="GO:0006508">
    <property type="term" value="P:proteolysis"/>
    <property type="evidence" value="ECO:0007669"/>
    <property type="project" value="UniProtKB-KW"/>
</dbReference>
<proteinExistence type="predicted"/>
<feature type="transmembrane region" description="Helical" evidence="1">
    <location>
        <begin position="7"/>
        <end position="27"/>
    </location>
</feature>
<dbReference type="InterPro" id="IPR012340">
    <property type="entry name" value="NA-bd_OB-fold"/>
</dbReference>
<dbReference type="InterPro" id="IPR058653">
    <property type="entry name" value="NfeD2_TM"/>
</dbReference>
<dbReference type="AlphaFoldDB" id="A0A938XSQ0"/>
<evidence type="ECO:0000256" key="1">
    <source>
        <dbReference type="SAM" id="Phobius"/>
    </source>
</evidence>
<evidence type="ECO:0000313" key="3">
    <source>
        <dbReference type="EMBL" id="MBM7589703.1"/>
    </source>
</evidence>
<dbReference type="GO" id="GO:0008233">
    <property type="term" value="F:peptidase activity"/>
    <property type="evidence" value="ECO:0007669"/>
    <property type="project" value="UniProtKB-KW"/>
</dbReference>
<name>A0A938XSQ0_9BACL</name>
<dbReference type="Proteomes" id="UP000717624">
    <property type="component" value="Unassembled WGS sequence"/>
</dbReference>
<feature type="transmembrane region" description="Helical" evidence="1">
    <location>
        <begin position="68"/>
        <end position="91"/>
    </location>
</feature>
<sequence>MLSGVELFFLGCFAFGLIYALLLLLFGDASTGWVDGFVLPPLHPVVLVGGVTAFGGSGFLLDRYANLALIYVCLAALAIAAVLSLSVYFLLVRPMRHAENSVGYSMNDLIGKIGYVWTTVPADGLGEVVVTMVGGTTSHMAVSVDRTEIAEGTRVVVVDVRDHVLQVALFH</sequence>